<name>A0A1H3CMI5_9RHOB</name>
<organism evidence="2 3">
    <name type="scientific">Litoreibacter albidus</name>
    <dbReference type="NCBI Taxonomy" id="670155"/>
    <lineage>
        <taxon>Bacteria</taxon>
        <taxon>Pseudomonadati</taxon>
        <taxon>Pseudomonadota</taxon>
        <taxon>Alphaproteobacteria</taxon>
        <taxon>Rhodobacterales</taxon>
        <taxon>Roseobacteraceae</taxon>
        <taxon>Litoreibacter</taxon>
    </lineage>
</organism>
<dbReference type="SUPFAM" id="SSF56281">
    <property type="entry name" value="Metallo-hydrolase/oxidoreductase"/>
    <property type="match status" value="1"/>
</dbReference>
<gene>
    <name evidence="2" type="ORF">SAMN04488001_3467</name>
</gene>
<dbReference type="PANTHER" id="PTHR43546:SF3">
    <property type="entry name" value="UPF0173 METAL-DEPENDENT HYDROLASE MJ1163"/>
    <property type="match status" value="1"/>
</dbReference>
<evidence type="ECO:0000313" key="3">
    <source>
        <dbReference type="Proteomes" id="UP000199441"/>
    </source>
</evidence>
<dbReference type="Gene3D" id="3.60.15.10">
    <property type="entry name" value="Ribonuclease Z/Hydroxyacylglutathione hydrolase-like"/>
    <property type="match status" value="1"/>
</dbReference>
<dbReference type="PANTHER" id="PTHR43546">
    <property type="entry name" value="UPF0173 METAL-DEPENDENT HYDROLASE MJ1163-RELATED"/>
    <property type="match status" value="1"/>
</dbReference>
<accession>A0A1H3CMI5</accession>
<dbReference type="Proteomes" id="UP000199441">
    <property type="component" value="Unassembled WGS sequence"/>
</dbReference>
<dbReference type="RefSeq" id="WP_089948349.1">
    <property type="nucleotide sequence ID" value="NZ_FNOI01000009.1"/>
</dbReference>
<keyword evidence="3" id="KW-1185">Reference proteome</keyword>
<dbReference type="OrthoDB" id="9805728at2"/>
<evidence type="ECO:0000313" key="2">
    <source>
        <dbReference type="EMBL" id="SDX54649.1"/>
    </source>
</evidence>
<dbReference type="Pfam" id="PF12706">
    <property type="entry name" value="Lactamase_B_2"/>
    <property type="match status" value="1"/>
</dbReference>
<reference evidence="3" key="1">
    <citation type="submission" date="2016-10" db="EMBL/GenBank/DDBJ databases">
        <authorList>
            <person name="Varghese N."/>
            <person name="Submissions S."/>
        </authorList>
    </citation>
    <scope>NUCLEOTIDE SEQUENCE [LARGE SCALE GENOMIC DNA]</scope>
    <source>
        <strain evidence="3">DSM 26922</strain>
    </source>
</reference>
<dbReference type="AlphaFoldDB" id="A0A1H3CMI5"/>
<dbReference type="InterPro" id="IPR050114">
    <property type="entry name" value="UPF0173_UPF0282_UlaG_hydrolase"/>
</dbReference>
<dbReference type="EMBL" id="FNOI01000009">
    <property type="protein sequence ID" value="SDX54649.1"/>
    <property type="molecule type" value="Genomic_DNA"/>
</dbReference>
<dbReference type="InterPro" id="IPR036866">
    <property type="entry name" value="RibonucZ/Hydroxyglut_hydro"/>
</dbReference>
<protein>
    <submittedName>
        <fullName evidence="2">L-ascorbate metabolism protein UlaG, beta-lactamase superfamily</fullName>
    </submittedName>
</protein>
<proteinExistence type="predicted"/>
<evidence type="ECO:0000259" key="1">
    <source>
        <dbReference type="Pfam" id="PF12706"/>
    </source>
</evidence>
<dbReference type="STRING" id="670155.SAMN04488001_3467"/>
<dbReference type="InterPro" id="IPR001279">
    <property type="entry name" value="Metallo-B-lactamas"/>
</dbReference>
<sequence length="272" mass="29978">MKLEPTIGFPPKGVAGLYWLGQAGFWIDTGVHRILIDPYLSDSLARKYAGTAYPHLRMMPPPVTVAELPRPDLVLVTHAHTDHMDPDTLMPLRDRFPDLTFVVPAAELETARERIGVSAELWPALAGDRFSPLDGLEIEVFPAAHEIRERDADGRDRYLGYGIKATGLKLYHSGDSVPFDLLDGLVQSFAPDVALLPVNGRDAKRRAANIPGNFTLEEAAHLARNCAFLVPHHFGMFAFNTAETADIDTLAARTSRPKVLRPEAGSFLRILP</sequence>
<feature type="domain" description="Metallo-beta-lactamase" evidence="1">
    <location>
        <begin position="32"/>
        <end position="226"/>
    </location>
</feature>